<feature type="region of interest" description="Disordered" evidence="3">
    <location>
        <begin position="70"/>
        <end position="115"/>
    </location>
</feature>
<dbReference type="GeneID" id="95974495"/>
<comment type="caution">
    <text evidence="5">The sequence shown here is derived from an EMBL/GenBank/DDBJ whole genome shotgun (WGS) entry which is preliminary data.</text>
</comment>
<dbReference type="SMART" id="SM00066">
    <property type="entry name" value="GAL4"/>
    <property type="match status" value="1"/>
</dbReference>
<evidence type="ECO:0000313" key="6">
    <source>
        <dbReference type="Proteomes" id="UP001562354"/>
    </source>
</evidence>
<evidence type="ECO:0000259" key="4">
    <source>
        <dbReference type="PROSITE" id="PS50048"/>
    </source>
</evidence>
<dbReference type="Pfam" id="PF00172">
    <property type="entry name" value="Zn_clus"/>
    <property type="match status" value="1"/>
</dbReference>
<evidence type="ECO:0000256" key="2">
    <source>
        <dbReference type="ARBA" id="ARBA00023242"/>
    </source>
</evidence>
<dbReference type="PANTHER" id="PTHR37534">
    <property type="entry name" value="TRANSCRIPTIONAL ACTIVATOR PROTEIN UGA3"/>
    <property type="match status" value="1"/>
</dbReference>
<feature type="domain" description="Zn(2)-C6 fungal-type" evidence="4">
    <location>
        <begin position="29"/>
        <end position="61"/>
    </location>
</feature>
<evidence type="ECO:0000256" key="3">
    <source>
        <dbReference type="SAM" id="MobiDB-lite"/>
    </source>
</evidence>
<comment type="subcellular location">
    <subcellularLocation>
        <location evidence="1">Nucleus</location>
    </subcellularLocation>
</comment>
<protein>
    <recommendedName>
        <fullName evidence="4">Zn(2)-C6 fungal-type domain-containing protein</fullName>
    </recommendedName>
</protein>
<name>A0ABR3PM62_9PEZI</name>
<dbReference type="EMBL" id="JBFMKM010000003">
    <property type="protein sequence ID" value="KAL1310507.1"/>
    <property type="molecule type" value="Genomic_DNA"/>
</dbReference>
<dbReference type="InterPro" id="IPR021858">
    <property type="entry name" value="Fun_TF"/>
</dbReference>
<proteinExistence type="predicted"/>
<dbReference type="Proteomes" id="UP001562354">
    <property type="component" value="Unassembled WGS sequence"/>
</dbReference>
<gene>
    <name evidence="5" type="ORF">AAFC00_000792</name>
</gene>
<dbReference type="InterPro" id="IPR036864">
    <property type="entry name" value="Zn2-C6_fun-type_DNA-bd_sf"/>
</dbReference>
<feature type="region of interest" description="Disordered" evidence="3">
    <location>
        <begin position="1"/>
        <end position="32"/>
    </location>
</feature>
<evidence type="ECO:0000256" key="1">
    <source>
        <dbReference type="ARBA" id="ARBA00004123"/>
    </source>
</evidence>
<dbReference type="RefSeq" id="XP_069203356.1">
    <property type="nucleotide sequence ID" value="XM_069347508.1"/>
</dbReference>
<dbReference type="PROSITE" id="PS00463">
    <property type="entry name" value="ZN2_CY6_FUNGAL_1"/>
    <property type="match status" value="1"/>
</dbReference>
<dbReference type="PROSITE" id="PS50048">
    <property type="entry name" value="ZN2_CY6_FUNGAL_2"/>
    <property type="match status" value="1"/>
</dbReference>
<accession>A0ABR3PM62</accession>
<sequence length="628" mass="68505">MLAPASASSSSSSSSSTTPARFNTKSRKGCSECKRKRVKCDETKPVCVRCQKSRHPTLCDYSLKLSWSEGRPYKKSRTEGPDSSVVPDLTVHHDSTDARSPSDASSRVVVSPAQHVQQVVEPSSSLPLSSAPLPVAVPPVSPPSLSSHPSIPENTTNISTSAGVPINEVDTPSQFADAPDDDSLLDTHTVGTLAAAAQDQEDVDDWVNSPLVSLQKSKSMTIPPSISAYPTLCPSESPNAYFYLHHYSVHTATTLFPLLPPASRDSLLSVAASNPSLLSALLAISVDQYGRLRGDSSPEIERRAAFYSRKALTGLQKAMMDPNQATTFATISTVLALCTHDVLMSGHVQGWKTHLRGAEQLLTMSIGKSRESATVTDPATLFLIKWFAAIDIFAGISSLERTLVPDGRYWSIGFSTDGSTQYVDDFVGFSLELMPILSRISRMARLQQRKTSLAASLGTDYAEVADDLDSLLSDNVQHTEQQLISLLSTVSAPPLAGTSPAILAEDTQHTHRLFVYAALLHLYRRVQELPKDHPKPEHATSKIIDILDDLRPDSPASIVILWPLFSAGCETIDPERRRIIKARMIGLRRWGMGNVDQALEAMEEYWQSDTSERWDVFLGRLGVDLVLF</sequence>
<dbReference type="PANTHER" id="PTHR37534:SF43">
    <property type="entry name" value="FINGER DOMAIN PROTEIN, PUTATIVE (AFU_ORTHOLOGUE AFUA_1G01850)-RELATED"/>
    <property type="match status" value="1"/>
</dbReference>
<keyword evidence="2" id="KW-0539">Nucleus</keyword>
<reference evidence="5 6" key="1">
    <citation type="submission" date="2024-07" db="EMBL/GenBank/DDBJ databases">
        <title>Draft sequence of the Neodothiora populina.</title>
        <authorList>
            <person name="Drown D.D."/>
            <person name="Schuette U.S."/>
            <person name="Buechlein A.B."/>
            <person name="Rusch D.R."/>
            <person name="Winton L.W."/>
            <person name="Adams G.A."/>
        </authorList>
    </citation>
    <scope>NUCLEOTIDE SEQUENCE [LARGE SCALE GENOMIC DNA]</scope>
    <source>
        <strain evidence="5 6">CPC 39397</strain>
    </source>
</reference>
<dbReference type="InterPro" id="IPR001138">
    <property type="entry name" value="Zn2Cys6_DnaBD"/>
</dbReference>
<feature type="compositionally biased region" description="Low complexity" evidence="3">
    <location>
        <begin position="1"/>
        <end position="20"/>
    </location>
</feature>
<organism evidence="5 6">
    <name type="scientific">Neodothiora populina</name>
    <dbReference type="NCBI Taxonomy" id="2781224"/>
    <lineage>
        <taxon>Eukaryota</taxon>
        <taxon>Fungi</taxon>
        <taxon>Dikarya</taxon>
        <taxon>Ascomycota</taxon>
        <taxon>Pezizomycotina</taxon>
        <taxon>Dothideomycetes</taxon>
        <taxon>Dothideomycetidae</taxon>
        <taxon>Dothideales</taxon>
        <taxon>Dothioraceae</taxon>
        <taxon>Neodothiora</taxon>
    </lineage>
</organism>
<dbReference type="CDD" id="cd00067">
    <property type="entry name" value="GAL4"/>
    <property type="match status" value="1"/>
</dbReference>
<dbReference type="SUPFAM" id="SSF57701">
    <property type="entry name" value="Zn2/Cys6 DNA-binding domain"/>
    <property type="match status" value="1"/>
</dbReference>
<dbReference type="Pfam" id="PF11951">
    <property type="entry name" value="Fungal_trans_2"/>
    <property type="match status" value="1"/>
</dbReference>
<evidence type="ECO:0000313" key="5">
    <source>
        <dbReference type="EMBL" id="KAL1310507.1"/>
    </source>
</evidence>
<dbReference type="Gene3D" id="4.10.240.10">
    <property type="entry name" value="Zn(2)-C6 fungal-type DNA-binding domain"/>
    <property type="match status" value="1"/>
</dbReference>
<keyword evidence="6" id="KW-1185">Reference proteome</keyword>